<protein>
    <submittedName>
        <fullName evidence="2">Uncharacterized protein</fullName>
    </submittedName>
</protein>
<comment type="caution">
    <text evidence="2">The sequence shown here is derived from an EMBL/GenBank/DDBJ whole genome shotgun (WGS) entry which is preliminary data.</text>
</comment>
<dbReference type="InParanoid" id="A0A409Y1P3"/>
<proteinExistence type="predicted"/>
<dbReference type="Proteomes" id="UP000284706">
    <property type="component" value="Unassembled WGS sequence"/>
</dbReference>
<evidence type="ECO:0000313" key="3">
    <source>
        <dbReference type="Proteomes" id="UP000284706"/>
    </source>
</evidence>
<dbReference type="EMBL" id="NHYE01001314">
    <property type="protein sequence ID" value="PPQ96922.1"/>
    <property type="molecule type" value="Genomic_DNA"/>
</dbReference>
<reference evidence="2 3" key="1">
    <citation type="journal article" date="2018" name="Evol. Lett.">
        <title>Horizontal gene cluster transfer increased hallucinogenic mushroom diversity.</title>
        <authorList>
            <person name="Reynolds H.T."/>
            <person name="Vijayakumar V."/>
            <person name="Gluck-Thaler E."/>
            <person name="Korotkin H.B."/>
            <person name="Matheny P.B."/>
            <person name="Slot J.C."/>
        </authorList>
    </citation>
    <scope>NUCLEOTIDE SEQUENCE [LARGE SCALE GENOMIC DNA]</scope>
    <source>
        <strain evidence="2 3">SRW20</strain>
    </source>
</reference>
<accession>A0A409Y1P3</accession>
<gene>
    <name evidence="2" type="ORF">CVT26_005908</name>
</gene>
<evidence type="ECO:0000313" key="2">
    <source>
        <dbReference type="EMBL" id="PPQ96922.1"/>
    </source>
</evidence>
<dbReference type="AlphaFoldDB" id="A0A409Y1P3"/>
<evidence type="ECO:0000256" key="1">
    <source>
        <dbReference type="SAM" id="MobiDB-lite"/>
    </source>
</evidence>
<feature type="region of interest" description="Disordered" evidence="1">
    <location>
        <begin position="1"/>
        <end position="58"/>
    </location>
</feature>
<feature type="compositionally biased region" description="Polar residues" evidence="1">
    <location>
        <begin position="1"/>
        <end position="10"/>
    </location>
</feature>
<name>A0A409Y1P3_9AGAR</name>
<sequence length="73" mass="7487">MSAATSTLPATRSAGPPPHLLSLKHPTSPHPQSFVQASPGRAATQAHAPPQNSSCETGCENVMAWREAKAGDG</sequence>
<keyword evidence="3" id="KW-1185">Reference proteome</keyword>
<organism evidence="2 3">
    <name type="scientific">Gymnopilus dilepis</name>
    <dbReference type="NCBI Taxonomy" id="231916"/>
    <lineage>
        <taxon>Eukaryota</taxon>
        <taxon>Fungi</taxon>
        <taxon>Dikarya</taxon>
        <taxon>Basidiomycota</taxon>
        <taxon>Agaricomycotina</taxon>
        <taxon>Agaricomycetes</taxon>
        <taxon>Agaricomycetidae</taxon>
        <taxon>Agaricales</taxon>
        <taxon>Agaricineae</taxon>
        <taxon>Hymenogastraceae</taxon>
        <taxon>Gymnopilus</taxon>
    </lineage>
</organism>